<evidence type="ECO:0000313" key="2">
    <source>
        <dbReference type="Proteomes" id="UP001162131"/>
    </source>
</evidence>
<dbReference type="AlphaFoldDB" id="A0AAU9IRL1"/>
<gene>
    <name evidence="1" type="ORF">BSTOLATCC_MIC15549</name>
</gene>
<comment type="caution">
    <text evidence="1">The sequence shown here is derived from an EMBL/GenBank/DDBJ whole genome shotgun (WGS) entry which is preliminary data.</text>
</comment>
<protein>
    <submittedName>
        <fullName evidence="1">Uncharacterized protein</fullName>
    </submittedName>
</protein>
<proteinExistence type="predicted"/>
<evidence type="ECO:0000313" key="1">
    <source>
        <dbReference type="EMBL" id="CAG9316108.1"/>
    </source>
</evidence>
<accession>A0AAU9IRL1</accession>
<organism evidence="1 2">
    <name type="scientific">Blepharisma stoltei</name>
    <dbReference type="NCBI Taxonomy" id="1481888"/>
    <lineage>
        <taxon>Eukaryota</taxon>
        <taxon>Sar</taxon>
        <taxon>Alveolata</taxon>
        <taxon>Ciliophora</taxon>
        <taxon>Postciliodesmatophora</taxon>
        <taxon>Heterotrichea</taxon>
        <taxon>Heterotrichida</taxon>
        <taxon>Blepharismidae</taxon>
        <taxon>Blepharisma</taxon>
    </lineage>
</organism>
<keyword evidence="2" id="KW-1185">Reference proteome</keyword>
<dbReference type="EMBL" id="CAJZBQ010000015">
    <property type="protein sequence ID" value="CAG9316108.1"/>
    <property type="molecule type" value="Genomic_DNA"/>
</dbReference>
<dbReference type="Proteomes" id="UP001162131">
    <property type="component" value="Unassembled WGS sequence"/>
</dbReference>
<name>A0AAU9IRL1_9CILI</name>
<dbReference type="SUPFAM" id="SSF81383">
    <property type="entry name" value="F-box domain"/>
    <property type="match status" value="1"/>
</dbReference>
<sequence length="270" mass="31447">MSAFSEQIFEIEDKPLKCCDKCGKPGLGPIAVGKKLSIYGKWIKSKFHIPCYTPLSLSPLKISSESPQEAIEFAEKWNKQFQILNLSTIAPIKKLEAPEPKTYFKRAWIEIFKFLTPEEAAIISCVSKEFYYYSWNSEVWNKWIPDKTQNNPADGKLAYLEKKHNTCISCGLSIKSDLVRCPILKRALCKTCKSAYNSKYHMKKIDWIMRRYRVDRNFFERNNIPVVFDSFLNAKAYTFMVEQCLDKIEKNNPTLAHIMVTRKKRRRGEG</sequence>
<reference evidence="1" key="1">
    <citation type="submission" date="2021-09" db="EMBL/GenBank/DDBJ databases">
        <authorList>
            <consortium name="AG Swart"/>
            <person name="Singh M."/>
            <person name="Singh A."/>
            <person name="Seah K."/>
            <person name="Emmerich C."/>
        </authorList>
    </citation>
    <scope>NUCLEOTIDE SEQUENCE</scope>
    <source>
        <strain evidence="1">ATCC30299</strain>
    </source>
</reference>
<dbReference type="InterPro" id="IPR036047">
    <property type="entry name" value="F-box-like_dom_sf"/>
</dbReference>